<dbReference type="PROSITE" id="PS00122">
    <property type="entry name" value="CARBOXYLESTERASE_B_1"/>
    <property type="match status" value="1"/>
</dbReference>
<dbReference type="Pfam" id="PF00135">
    <property type="entry name" value="COesterase"/>
    <property type="match status" value="1"/>
</dbReference>
<dbReference type="Gene3D" id="3.40.50.1820">
    <property type="entry name" value="alpha/beta hydrolase"/>
    <property type="match status" value="1"/>
</dbReference>
<feature type="domain" description="Carboxylesterase type B" evidence="4">
    <location>
        <begin position="43"/>
        <end position="552"/>
    </location>
</feature>
<dbReference type="PANTHER" id="PTHR11559">
    <property type="entry name" value="CARBOXYLESTERASE"/>
    <property type="match status" value="1"/>
</dbReference>
<dbReference type="PROSITE" id="PS00941">
    <property type="entry name" value="CARBOXYLESTERASE_B_2"/>
    <property type="match status" value="1"/>
</dbReference>
<proteinExistence type="inferred from homology"/>
<evidence type="ECO:0000313" key="5">
    <source>
        <dbReference type="EMBL" id="OCK79810.1"/>
    </source>
</evidence>
<dbReference type="GO" id="GO:0016787">
    <property type="term" value="F:hydrolase activity"/>
    <property type="evidence" value="ECO:0007669"/>
    <property type="project" value="UniProtKB-KW"/>
</dbReference>
<reference evidence="5 6" key="1">
    <citation type="journal article" date="2016" name="Nat. Commun.">
        <title>Ectomycorrhizal ecology is imprinted in the genome of the dominant symbiotic fungus Cenococcum geophilum.</title>
        <authorList>
            <consortium name="DOE Joint Genome Institute"/>
            <person name="Peter M."/>
            <person name="Kohler A."/>
            <person name="Ohm R.A."/>
            <person name="Kuo A."/>
            <person name="Krutzmann J."/>
            <person name="Morin E."/>
            <person name="Arend M."/>
            <person name="Barry K.W."/>
            <person name="Binder M."/>
            <person name="Choi C."/>
            <person name="Clum A."/>
            <person name="Copeland A."/>
            <person name="Grisel N."/>
            <person name="Haridas S."/>
            <person name="Kipfer T."/>
            <person name="LaButti K."/>
            <person name="Lindquist E."/>
            <person name="Lipzen A."/>
            <person name="Maire R."/>
            <person name="Meier B."/>
            <person name="Mihaltcheva S."/>
            <person name="Molinier V."/>
            <person name="Murat C."/>
            <person name="Poggeler S."/>
            <person name="Quandt C.A."/>
            <person name="Sperisen C."/>
            <person name="Tritt A."/>
            <person name="Tisserant E."/>
            <person name="Crous P.W."/>
            <person name="Henrissat B."/>
            <person name="Nehls U."/>
            <person name="Egli S."/>
            <person name="Spatafora J.W."/>
            <person name="Grigoriev I.V."/>
            <person name="Martin F.M."/>
        </authorList>
    </citation>
    <scope>NUCLEOTIDE SEQUENCE [LARGE SCALE GENOMIC DNA]</scope>
    <source>
        <strain evidence="5 6">CBS 459.81</strain>
    </source>
</reference>
<accession>A0A8E2E9C3</accession>
<keyword evidence="2 3" id="KW-0378">Hydrolase</keyword>
<dbReference type="InterPro" id="IPR029058">
    <property type="entry name" value="AB_hydrolase_fold"/>
</dbReference>
<dbReference type="Proteomes" id="UP000250266">
    <property type="component" value="Unassembled WGS sequence"/>
</dbReference>
<name>A0A8E2E9C3_9PEZI</name>
<evidence type="ECO:0000256" key="2">
    <source>
        <dbReference type="ARBA" id="ARBA00022801"/>
    </source>
</evidence>
<evidence type="ECO:0000256" key="1">
    <source>
        <dbReference type="ARBA" id="ARBA00005964"/>
    </source>
</evidence>
<keyword evidence="6" id="KW-1185">Reference proteome</keyword>
<comment type="similarity">
    <text evidence="1 3">Belongs to the type-B carboxylesterase/lipase family.</text>
</comment>
<dbReference type="EC" id="3.1.1.-" evidence="3"/>
<dbReference type="SUPFAM" id="SSF53474">
    <property type="entry name" value="alpha/beta-Hydrolases"/>
    <property type="match status" value="1"/>
</dbReference>
<sequence length="606" mass="64579">MKAAARAVRSLLLSAVALIELFNGVTIAVAEPIPIPSASPVASPIVDLSYATYQGSYDATTNINTFKGIRYAAPPVGKLRWQAPTDPVKNKSVITPATADPPICPQSGAAGTPAVYGFNSGPGNEDCLYLNVFAPPNAKNLPVFFWIHGGGYALFSAEGLDPSPMMNRNGNNFVTVVIQYRLGAFGFLSSSEVKDKGVVNAGLLDMNFALQWVQKYISKFGGDPTRVTIGGESAGAGAVMFQSMAYGGNQEPKLFHNVIAASTWVPTVYNYDDPVPTQNYEAFAAAAGCGSANNTFNCLVAANTSILQAASGTVSTSGAFGTFAFLPVVDRCFIEERPTVQLLQKRLNAKRVLSGNNANEGVPLSPPTVKTLSGFLDYVATTFPSFSTSDVAGLQAQYSYPGDTLDTDPSAPVFDTLGDSGPTSVNQSGFATGQQQRLFDVYAESTYVCPSYWLAEAFPQAWKYQYSVVPAYHGADLTAYWSKGAAVPGTSFIHAFQKIWGNFITTNSPVISVADATDGLANATVPVGAYGQINWPQYSLANPKMMSLNETGGTVFPVDVTADLKYTVLLEPGITNSFKLVDAYKWEGGRGERCQWWRSLAAKIPV</sequence>
<dbReference type="InterPro" id="IPR002018">
    <property type="entry name" value="CarbesteraseB"/>
</dbReference>
<dbReference type="OrthoDB" id="408631at2759"/>
<dbReference type="EMBL" id="KV744987">
    <property type="protein sequence ID" value="OCK79810.1"/>
    <property type="molecule type" value="Genomic_DNA"/>
</dbReference>
<dbReference type="InterPro" id="IPR019819">
    <property type="entry name" value="Carboxylesterase_B_CS"/>
</dbReference>
<evidence type="ECO:0000259" key="4">
    <source>
        <dbReference type="Pfam" id="PF00135"/>
    </source>
</evidence>
<feature type="chain" id="PRO_5034902895" description="Carboxylic ester hydrolase" evidence="3">
    <location>
        <begin position="31"/>
        <end position="606"/>
    </location>
</feature>
<protein>
    <recommendedName>
        <fullName evidence="3">Carboxylic ester hydrolase</fullName>
        <ecNumber evidence="3">3.1.1.-</ecNumber>
    </recommendedName>
</protein>
<feature type="signal peptide" evidence="3">
    <location>
        <begin position="1"/>
        <end position="30"/>
    </location>
</feature>
<keyword evidence="3" id="KW-0732">Signal</keyword>
<dbReference type="AlphaFoldDB" id="A0A8E2E9C3"/>
<organism evidence="5 6">
    <name type="scientific">Lepidopterella palustris CBS 459.81</name>
    <dbReference type="NCBI Taxonomy" id="1314670"/>
    <lineage>
        <taxon>Eukaryota</taxon>
        <taxon>Fungi</taxon>
        <taxon>Dikarya</taxon>
        <taxon>Ascomycota</taxon>
        <taxon>Pezizomycotina</taxon>
        <taxon>Dothideomycetes</taxon>
        <taxon>Pleosporomycetidae</taxon>
        <taxon>Mytilinidiales</taxon>
        <taxon>Argynnaceae</taxon>
        <taxon>Lepidopterella</taxon>
    </lineage>
</organism>
<dbReference type="FunFam" id="3.40.50.1820:FF:000266">
    <property type="entry name" value="Carboxylic ester hydrolase"/>
    <property type="match status" value="1"/>
</dbReference>
<dbReference type="InterPro" id="IPR050309">
    <property type="entry name" value="Type-B_Carboxylest/Lipase"/>
</dbReference>
<evidence type="ECO:0000256" key="3">
    <source>
        <dbReference type="RuleBase" id="RU361235"/>
    </source>
</evidence>
<gene>
    <name evidence="5" type="ORF">K432DRAFT_382751</name>
</gene>
<evidence type="ECO:0000313" key="6">
    <source>
        <dbReference type="Proteomes" id="UP000250266"/>
    </source>
</evidence>
<dbReference type="InterPro" id="IPR019826">
    <property type="entry name" value="Carboxylesterase_B_AS"/>
</dbReference>